<reference evidence="2 3" key="1">
    <citation type="submission" date="2018-09" db="EMBL/GenBank/DDBJ databases">
        <title>Genomic investigation of the strawberry pathogen Phytophthora fragariae indicates pathogenicity is determined by transcriptional variation in three key races.</title>
        <authorList>
            <person name="Adams T.M."/>
            <person name="Armitage A.D."/>
            <person name="Sobczyk M.K."/>
            <person name="Bates H.J."/>
            <person name="Dunwell J.M."/>
            <person name="Nellist C.F."/>
            <person name="Harrison R.J."/>
        </authorList>
    </citation>
    <scope>NUCLEOTIDE SEQUENCE [LARGE SCALE GENOMIC DNA]</scope>
    <source>
        <strain evidence="2 3">SCRP249</strain>
    </source>
</reference>
<accession>A0A6A3IQ50</accession>
<dbReference type="PANTHER" id="PTHR45786:SF74">
    <property type="entry name" value="ATP-DEPENDENT DNA HELICASE"/>
    <property type="match status" value="1"/>
</dbReference>
<protein>
    <recommendedName>
        <fullName evidence="4">Helitron helicase-like domain-containing protein</fullName>
    </recommendedName>
</protein>
<evidence type="ECO:0000256" key="1">
    <source>
        <dbReference type="SAM" id="MobiDB-lite"/>
    </source>
</evidence>
<dbReference type="AlphaFoldDB" id="A0A6A3IQ50"/>
<evidence type="ECO:0000313" key="3">
    <source>
        <dbReference type="Proteomes" id="UP000429607"/>
    </source>
</evidence>
<name>A0A6A3IQ50_9STRA</name>
<evidence type="ECO:0008006" key="4">
    <source>
        <dbReference type="Google" id="ProtNLM"/>
    </source>
</evidence>
<evidence type="ECO:0000313" key="2">
    <source>
        <dbReference type="EMBL" id="KAE8982264.1"/>
    </source>
</evidence>
<comment type="caution">
    <text evidence="2">The sequence shown here is derived from an EMBL/GenBank/DDBJ whole genome shotgun (WGS) entry which is preliminary data.</text>
</comment>
<dbReference type="PANTHER" id="PTHR45786">
    <property type="entry name" value="DNA BINDING PROTEIN-LIKE"/>
    <property type="match status" value="1"/>
</dbReference>
<sequence>MTPLQRQTQQECDRLCLQNTRRQESTEELEARQECERIRQEERRVNQTQEEVEAERVSSREYQASLREARDEEEQVDAPQRERIRRSTVRRGHALANQADFRVSMLSGPNIVNGRHRLPRTTVCPNCNAWKWPAESKNACCLKCAVQLPRLQPAPPRLLQLYESAEFRRQIRAYNQVFAFASIGASCSNRSAFWGVNQDESVAGQHGVYTYRIQGAMGHYLGSLLPRIDRFTDEPVPPKFAQIYIVDPEMQQRAERRRGIFADLESGTLLDIEQMMAEHNPFAQQFLNYTEKLRADRAEGKDVVDLVYRLHEKKSNSVHTTYQRCRKLVRRSLKTAI</sequence>
<dbReference type="Proteomes" id="UP000429607">
    <property type="component" value="Unassembled WGS sequence"/>
</dbReference>
<gene>
    <name evidence="2" type="ORF">PR001_g23784</name>
</gene>
<proteinExistence type="predicted"/>
<feature type="compositionally biased region" description="Basic and acidic residues" evidence="1">
    <location>
        <begin position="21"/>
        <end position="45"/>
    </location>
</feature>
<organism evidence="2 3">
    <name type="scientific">Phytophthora rubi</name>
    <dbReference type="NCBI Taxonomy" id="129364"/>
    <lineage>
        <taxon>Eukaryota</taxon>
        <taxon>Sar</taxon>
        <taxon>Stramenopiles</taxon>
        <taxon>Oomycota</taxon>
        <taxon>Peronosporomycetes</taxon>
        <taxon>Peronosporales</taxon>
        <taxon>Peronosporaceae</taxon>
        <taxon>Phytophthora</taxon>
    </lineage>
</organism>
<feature type="region of interest" description="Disordered" evidence="1">
    <location>
        <begin position="18"/>
        <end position="81"/>
    </location>
</feature>
<dbReference type="EMBL" id="QXFV01002881">
    <property type="protein sequence ID" value="KAE8982264.1"/>
    <property type="molecule type" value="Genomic_DNA"/>
</dbReference>